<organism evidence="1 2">
    <name type="scientific">Brachyspira murdochii (strain ATCC 51284 / DSM 12563 / 56-150)</name>
    <name type="common">Serpulina murdochii</name>
    <dbReference type="NCBI Taxonomy" id="526224"/>
    <lineage>
        <taxon>Bacteria</taxon>
        <taxon>Pseudomonadati</taxon>
        <taxon>Spirochaetota</taxon>
        <taxon>Spirochaetia</taxon>
        <taxon>Brachyspirales</taxon>
        <taxon>Brachyspiraceae</taxon>
        <taxon>Brachyspira</taxon>
    </lineage>
</organism>
<protein>
    <submittedName>
        <fullName evidence="1">Uncharacterized protein</fullName>
    </submittedName>
</protein>
<dbReference type="EMBL" id="CP001959">
    <property type="protein sequence ID" value="ADG71473.1"/>
    <property type="molecule type" value="Genomic_DNA"/>
</dbReference>
<gene>
    <name evidence="1" type="ordered locus">Bmur_1383</name>
</gene>
<dbReference type="KEGG" id="brm:Bmur_1383"/>
<reference evidence="1 2" key="1">
    <citation type="journal article" date="2010" name="Stand. Genomic Sci.">
        <title>Complete genome sequence of Brachyspira murdochii type strain (56-150).</title>
        <authorList>
            <person name="Pati A."/>
            <person name="Sikorski J."/>
            <person name="Gronow S."/>
            <person name="Munk C."/>
            <person name="Lapidus A."/>
            <person name="Copeland A."/>
            <person name="Glavina Del Tio T."/>
            <person name="Nolan M."/>
            <person name="Lucas S."/>
            <person name="Chen F."/>
            <person name="Tice H."/>
            <person name="Cheng J.F."/>
            <person name="Han C."/>
            <person name="Detter J.C."/>
            <person name="Bruce D."/>
            <person name="Tapia R."/>
            <person name="Goodwin L."/>
            <person name="Pitluck S."/>
            <person name="Liolios K."/>
            <person name="Ivanova N."/>
            <person name="Mavromatis K."/>
            <person name="Mikhailova N."/>
            <person name="Chen A."/>
            <person name="Palaniappan K."/>
            <person name="Land M."/>
            <person name="Hauser L."/>
            <person name="Chang Y.J."/>
            <person name="Jeffries C.D."/>
            <person name="Spring S."/>
            <person name="Rohde M."/>
            <person name="Goker M."/>
            <person name="Bristow J."/>
            <person name="Eisen J.A."/>
            <person name="Markowitz V."/>
            <person name="Hugenholtz P."/>
            <person name="Kyrpides N.C."/>
            <person name="Klenk H.P."/>
        </authorList>
    </citation>
    <scope>NUCLEOTIDE SEQUENCE [LARGE SCALE GENOMIC DNA]</scope>
    <source>
        <strain evidence="2">ATCC 51284 / DSM 12563 / 56-150</strain>
    </source>
</reference>
<evidence type="ECO:0000313" key="1">
    <source>
        <dbReference type="EMBL" id="ADG71473.1"/>
    </source>
</evidence>
<dbReference type="STRING" id="526224.Bmur_1383"/>
<dbReference type="HOGENOM" id="CLU_1700850_0_0_12"/>
<proteinExistence type="predicted"/>
<name>D5U9V0_BRAM5</name>
<dbReference type="Proteomes" id="UP000001915">
    <property type="component" value="Chromosome"/>
</dbReference>
<accession>D5U9V0</accession>
<sequence>MCIQNEHDALNYYINKLKENNLNRFKIADNKDYYVIYIFDKRDLHIRKIINKISYEIHNKFKIYKTIQCQYFYDWYKDIKDFEDDVKKNKIIDITDSFIFSEIKSNCKNSEIVKYKLLENSNFYDYKLYFDIYDNIDSSICISILGELNGYTAA</sequence>
<evidence type="ECO:0000313" key="2">
    <source>
        <dbReference type="Proteomes" id="UP000001915"/>
    </source>
</evidence>
<dbReference type="AlphaFoldDB" id="D5U9V0"/>
<dbReference type="RefSeq" id="WP_013113892.1">
    <property type="nucleotide sequence ID" value="NC_014150.1"/>
</dbReference>